<evidence type="ECO:0000313" key="1">
    <source>
        <dbReference type="EMBL" id="GFS48517.1"/>
    </source>
</evidence>
<dbReference type="EMBL" id="BMAV01026233">
    <property type="protein sequence ID" value="GFS48517.1"/>
    <property type="molecule type" value="Genomic_DNA"/>
</dbReference>
<comment type="caution">
    <text evidence="1">The sequence shown here is derived from an EMBL/GenBank/DDBJ whole genome shotgun (WGS) entry which is preliminary data.</text>
</comment>
<name>A0A8X6JZH0_9ARAC</name>
<gene>
    <name evidence="1" type="primary">AVEN_257680_1</name>
    <name evidence="1" type="ORF">TNIN_243591</name>
</gene>
<protein>
    <submittedName>
        <fullName evidence="1">Uncharacterized protein</fullName>
    </submittedName>
</protein>
<sequence>MALDYKILVLDLLSKHKYPILQKFVVMDIHYKMIPAKFSFQYSSFFRSTHFMTPAELIQHSSPYRLFYLVGNENCFYVHEVDELFTDALPIECQRIKLSRSYVDAIRNYVSDTFEEELYHFTHTLPC</sequence>
<dbReference type="Proteomes" id="UP000886998">
    <property type="component" value="Unassembled WGS sequence"/>
</dbReference>
<accession>A0A8X6JZH0</accession>
<organism evidence="1 2">
    <name type="scientific">Trichonephila inaurata madagascariensis</name>
    <dbReference type="NCBI Taxonomy" id="2747483"/>
    <lineage>
        <taxon>Eukaryota</taxon>
        <taxon>Metazoa</taxon>
        <taxon>Ecdysozoa</taxon>
        <taxon>Arthropoda</taxon>
        <taxon>Chelicerata</taxon>
        <taxon>Arachnida</taxon>
        <taxon>Araneae</taxon>
        <taxon>Araneomorphae</taxon>
        <taxon>Entelegynae</taxon>
        <taxon>Araneoidea</taxon>
        <taxon>Nephilidae</taxon>
        <taxon>Trichonephila</taxon>
        <taxon>Trichonephila inaurata</taxon>
    </lineage>
</organism>
<proteinExistence type="predicted"/>
<dbReference type="AlphaFoldDB" id="A0A8X6JZH0"/>
<evidence type="ECO:0000313" key="2">
    <source>
        <dbReference type="Proteomes" id="UP000886998"/>
    </source>
</evidence>
<reference evidence="1" key="1">
    <citation type="submission" date="2020-08" db="EMBL/GenBank/DDBJ databases">
        <title>Multicomponent nature underlies the extraordinary mechanical properties of spider dragline silk.</title>
        <authorList>
            <person name="Kono N."/>
            <person name="Nakamura H."/>
            <person name="Mori M."/>
            <person name="Yoshida Y."/>
            <person name="Ohtoshi R."/>
            <person name="Malay A.D."/>
            <person name="Moran D.A.P."/>
            <person name="Tomita M."/>
            <person name="Numata K."/>
            <person name="Arakawa K."/>
        </authorList>
    </citation>
    <scope>NUCLEOTIDE SEQUENCE</scope>
</reference>
<keyword evidence="2" id="KW-1185">Reference proteome</keyword>